<evidence type="ECO:0000256" key="6">
    <source>
        <dbReference type="RuleBase" id="RU362042"/>
    </source>
</evidence>
<evidence type="ECO:0000256" key="2">
    <source>
        <dbReference type="ARBA" id="ARBA00004401"/>
    </source>
</evidence>
<dbReference type="InterPro" id="IPR019533">
    <property type="entry name" value="Peptidase_S26"/>
</dbReference>
<comment type="subcellular location">
    <subcellularLocation>
        <location evidence="2">Cell membrane</location>
        <topology evidence="2">Single-pass type II membrane protein</topology>
    </subcellularLocation>
    <subcellularLocation>
        <location evidence="6">Membrane</location>
        <topology evidence="6">Single-pass type II membrane protein</topology>
    </subcellularLocation>
</comment>
<dbReference type="EC" id="3.4.21.89" evidence="4 6"/>
<dbReference type="PANTHER" id="PTHR43390">
    <property type="entry name" value="SIGNAL PEPTIDASE I"/>
    <property type="match status" value="1"/>
</dbReference>
<dbReference type="PROSITE" id="PS00761">
    <property type="entry name" value="SPASE_I_3"/>
    <property type="match status" value="1"/>
</dbReference>
<dbReference type="PRINTS" id="PR00727">
    <property type="entry name" value="LEADERPTASE"/>
</dbReference>
<protein>
    <recommendedName>
        <fullName evidence="4 6">Signal peptidase I</fullName>
        <ecNumber evidence="4 6">3.4.21.89</ecNumber>
    </recommendedName>
</protein>
<evidence type="ECO:0000256" key="1">
    <source>
        <dbReference type="ARBA" id="ARBA00000677"/>
    </source>
</evidence>
<evidence type="ECO:0000256" key="3">
    <source>
        <dbReference type="ARBA" id="ARBA00009370"/>
    </source>
</evidence>
<dbReference type="CDD" id="cd06530">
    <property type="entry name" value="S26_SPase_I"/>
    <property type="match status" value="1"/>
</dbReference>
<keyword evidence="5 6" id="KW-0378">Hydrolase</keyword>
<evidence type="ECO:0000256" key="4">
    <source>
        <dbReference type="ARBA" id="ARBA00013208"/>
    </source>
</evidence>
<evidence type="ECO:0000259" key="7">
    <source>
        <dbReference type="Pfam" id="PF10502"/>
    </source>
</evidence>
<evidence type="ECO:0000313" key="8">
    <source>
        <dbReference type="EMBL" id="BDR55045.1"/>
    </source>
</evidence>
<dbReference type="NCBIfam" id="TIGR02227">
    <property type="entry name" value="sigpep_I_bact"/>
    <property type="match status" value="1"/>
</dbReference>
<evidence type="ECO:0000256" key="5">
    <source>
        <dbReference type="ARBA" id="ARBA00022801"/>
    </source>
</evidence>
<sequence>MQPKISGVQRGDIVIFHDPDNWLHTGPDDDFLIKRVVGVAGDRIKADGTGPVSVNGTILNEKSYIMPGAVSSQIPFNLTVREGYIFVMGDNRSNSADSRFHLGDKNGGQVPLSKVDAIANCTYWPLNRLGLLRRPDGVFAGL</sequence>
<dbReference type="EMBL" id="AP026800">
    <property type="protein sequence ID" value="BDR55045.1"/>
    <property type="molecule type" value="Genomic_DNA"/>
</dbReference>
<evidence type="ECO:0000313" key="9">
    <source>
        <dbReference type="Proteomes" id="UP001321748"/>
    </source>
</evidence>
<keyword evidence="9" id="KW-1185">Reference proteome</keyword>
<organism evidence="8 9">
    <name type="scientific">Bombiscardovia apis</name>
    <dbReference type="NCBI Taxonomy" id="2932182"/>
    <lineage>
        <taxon>Bacteria</taxon>
        <taxon>Bacillati</taxon>
        <taxon>Actinomycetota</taxon>
        <taxon>Actinomycetes</taxon>
        <taxon>Bifidobacteriales</taxon>
        <taxon>Bifidobacteriaceae</taxon>
        <taxon>Bombiscardovia</taxon>
    </lineage>
</organism>
<dbReference type="Proteomes" id="UP001321748">
    <property type="component" value="Chromosome"/>
</dbReference>
<dbReference type="Gene3D" id="2.10.109.10">
    <property type="entry name" value="Umud Fragment, subunit A"/>
    <property type="match status" value="1"/>
</dbReference>
<comment type="similarity">
    <text evidence="3 6">Belongs to the peptidase S26 family.</text>
</comment>
<dbReference type="SUPFAM" id="SSF51306">
    <property type="entry name" value="LexA/Signal peptidase"/>
    <property type="match status" value="1"/>
</dbReference>
<dbReference type="InterPro" id="IPR019758">
    <property type="entry name" value="Pept_S26A_signal_pept_1_CS"/>
</dbReference>
<reference evidence="8 9" key="1">
    <citation type="journal article" date="2023" name="Microbiol. Spectr.">
        <title>Symbiosis of Carpenter Bees with Uncharacterized Lactic Acid Bacteria Showing NAD Auxotrophy.</title>
        <authorList>
            <person name="Kawasaki S."/>
            <person name="Ozawa K."/>
            <person name="Mori T."/>
            <person name="Yamamoto A."/>
            <person name="Ito M."/>
            <person name="Ohkuma M."/>
            <person name="Sakamoto M."/>
            <person name="Matsutani M."/>
        </authorList>
    </citation>
    <scope>NUCLEOTIDE SEQUENCE [LARGE SCALE GENOMIC DNA]</scope>
    <source>
        <strain evidence="8 9">KimH</strain>
    </source>
</reference>
<name>A0ABM8BDQ8_9BIFI</name>
<gene>
    <name evidence="8" type="ORF">KIMH_11560</name>
</gene>
<accession>A0ABM8BDQ8</accession>
<dbReference type="PANTHER" id="PTHR43390:SF1">
    <property type="entry name" value="CHLOROPLAST PROCESSING PEPTIDASE"/>
    <property type="match status" value="1"/>
</dbReference>
<proteinExistence type="inferred from homology"/>
<dbReference type="InterPro" id="IPR000223">
    <property type="entry name" value="Pept_S26A_signal_pept_1"/>
</dbReference>
<feature type="domain" description="Peptidase S26" evidence="7">
    <location>
        <begin position="4"/>
        <end position="124"/>
    </location>
</feature>
<dbReference type="InterPro" id="IPR036286">
    <property type="entry name" value="LexA/Signal_pep-like_sf"/>
</dbReference>
<comment type="catalytic activity">
    <reaction evidence="1 6">
        <text>Cleavage of hydrophobic, N-terminal signal or leader sequences from secreted and periplasmic proteins.</text>
        <dbReference type="EC" id="3.4.21.89"/>
    </reaction>
</comment>
<dbReference type="Pfam" id="PF10502">
    <property type="entry name" value="Peptidase_S26"/>
    <property type="match status" value="1"/>
</dbReference>
<keyword evidence="6" id="KW-0645">Protease</keyword>